<feature type="domain" description="Mce/MlaD" evidence="2">
    <location>
        <begin position="41"/>
        <end position="142"/>
    </location>
</feature>
<evidence type="ECO:0000313" key="3">
    <source>
        <dbReference type="EMBL" id="QFY43163.1"/>
    </source>
</evidence>
<gene>
    <name evidence="3" type="ORF">F6R98_11480</name>
</gene>
<evidence type="ECO:0000256" key="1">
    <source>
        <dbReference type="SAM" id="Phobius"/>
    </source>
</evidence>
<dbReference type="PANTHER" id="PTHR33371:SF4">
    <property type="entry name" value="INTERMEMBRANE PHOSPHOLIPID TRANSPORT SYSTEM BINDING PROTEIN MLAD"/>
    <property type="match status" value="1"/>
</dbReference>
<protein>
    <submittedName>
        <fullName evidence="3">MCE family protein</fullName>
    </submittedName>
</protein>
<keyword evidence="4" id="KW-1185">Reference proteome</keyword>
<reference evidence="3 4" key="1">
    <citation type="submission" date="2019-09" db="EMBL/GenBank/DDBJ databases">
        <title>Ecophysiology of the spiral-shaped methanotroph Methylospira mobilis as revealed by the complete genome sequence.</title>
        <authorList>
            <person name="Oshkin I.Y."/>
            <person name="Dedysh S.N."/>
            <person name="Miroshnikov K."/>
            <person name="Danilova O.V."/>
            <person name="Hakobyan A."/>
            <person name="Liesack W."/>
        </authorList>
    </citation>
    <scope>NUCLEOTIDE SEQUENCE [LARGE SCALE GENOMIC DNA]</scope>
    <source>
        <strain evidence="3 4">Shm1</strain>
    </source>
</reference>
<dbReference type="AlphaFoldDB" id="A0A5Q0BH55"/>
<sequence>MSKPANTYVIGAFTVGALILLITGIIFFGGNKMLVKDVDRFVIFFDSSLNGLDIGAAVKLQGVKIGTVTEILLEVDSEKKKIYKPVVVEINRQTFVNKYGQPVAIRKQYGEDMDHSRSLIDAGLRARLETQSLLTGMLYVNFGFYPDEPVVLTGINYHNLEELPSIKTSIDELRTTADEIAKKVRAMPIDQIVRDLADSMSEIRTILKSDELRDSRIALAHTLTSLEKSVTTLNQNMQPLLNNTNGLLQDTRGMVKDMHKEIAPLLKSAETTMTTATLTLNNAKGAMSSVESAIGPESNLNEALVALKDAARSINELSDFLERHPEALISGKD</sequence>
<dbReference type="InterPro" id="IPR052336">
    <property type="entry name" value="MlaD_Phospholipid_Transporter"/>
</dbReference>
<dbReference type="RefSeq" id="WP_153249145.1">
    <property type="nucleotide sequence ID" value="NZ_CP044205.1"/>
</dbReference>
<feature type="transmembrane region" description="Helical" evidence="1">
    <location>
        <begin position="6"/>
        <end position="30"/>
    </location>
</feature>
<organism evidence="3 4">
    <name type="scientific">Candidatus Methylospira mobilis</name>
    <dbReference type="NCBI Taxonomy" id="1808979"/>
    <lineage>
        <taxon>Bacteria</taxon>
        <taxon>Pseudomonadati</taxon>
        <taxon>Pseudomonadota</taxon>
        <taxon>Gammaproteobacteria</taxon>
        <taxon>Methylococcales</taxon>
        <taxon>Methylococcaceae</taxon>
        <taxon>Candidatus Methylospira</taxon>
    </lineage>
</organism>
<name>A0A5Q0BH55_9GAMM</name>
<dbReference type="Pfam" id="PF02470">
    <property type="entry name" value="MlaD"/>
    <property type="match status" value="1"/>
</dbReference>
<proteinExistence type="predicted"/>
<dbReference type="KEGG" id="mmob:F6R98_11480"/>
<keyword evidence="1" id="KW-0812">Transmembrane</keyword>
<keyword evidence="1" id="KW-0472">Membrane</keyword>
<accession>A0A5Q0BH55</accession>
<dbReference type="InParanoid" id="A0A5Q0BH55"/>
<evidence type="ECO:0000259" key="2">
    <source>
        <dbReference type="Pfam" id="PF02470"/>
    </source>
</evidence>
<dbReference type="PANTHER" id="PTHR33371">
    <property type="entry name" value="INTERMEMBRANE PHOSPHOLIPID TRANSPORT SYSTEM BINDING PROTEIN MLAD-RELATED"/>
    <property type="match status" value="1"/>
</dbReference>
<dbReference type="Proteomes" id="UP000325755">
    <property type="component" value="Chromosome"/>
</dbReference>
<keyword evidence="1" id="KW-1133">Transmembrane helix</keyword>
<evidence type="ECO:0000313" key="4">
    <source>
        <dbReference type="Proteomes" id="UP000325755"/>
    </source>
</evidence>
<dbReference type="OrthoDB" id="9806984at2"/>
<dbReference type="InterPro" id="IPR003399">
    <property type="entry name" value="Mce/MlaD"/>
</dbReference>
<dbReference type="EMBL" id="CP044205">
    <property type="protein sequence ID" value="QFY43163.1"/>
    <property type="molecule type" value="Genomic_DNA"/>
</dbReference>